<evidence type="ECO:0000313" key="2">
    <source>
        <dbReference type="Proteomes" id="UP000500755"/>
    </source>
</evidence>
<accession>A0A858ZZ58</accession>
<evidence type="ECO:0000313" key="1">
    <source>
        <dbReference type="EMBL" id="QKD45974.1"/>
    </source>
</evidence>
<dbReference type="RefSeq" id="WP_013520921.1">
    <property type="nucleotide sequence ID" value="NZ_CP051298.1"/>
</dbReference>
<proteinExistence type="predicted"/>
<name>A0A858ZZ58_9BURK</name>
<gene>
    <name evidence="1" type="ORF">HF896_21235</name>
</gene>
<sequence length="237" mass="25509">MSHHAPNAATAPTDFLLAQLVWPAAAGGPRDVMARAGAAISRLPPGAPALRLVRGARAVQPPTIYLYYALDQRASLAPQDAWPLEQALAAAFSGEAVQVAVSRLEKVFERAGHSSGQACAAHYVVEMDPQEGWMPEISAWYDQEHMPGLAAVPGCAHAQRMLNHDHGPLSLACYDLVTEAALNSPPWLAVRATAWSDIARPHFTNTKRTMFQRLPDAPPDRGRCMQACAAVFSKIGM</sequence>
<organism evidence="1 2">
    <name type="scientific">Alicycliphilus denitrificans</name>
    <dbReference type="NCBI Taxonomy" id="179636"/>
    <lineage>
        <taxon>Bacteria</taxon>
        <taxon>Pseudomonadati</taxon>
        <taxon>Pseudomonadota</taxon>
        <taxon>Betaproteobacteria</taxon>
        <taxon>Burkholderiales</taxon>
        <taxon>Comamonadaceae</taxon>
        <taxon>Alicycliphilus</taxon>
    </lineage>
</organism>
<reference evidence="1 2" key="1">
    <citation type="submission" date="2020-05" db="EMBL/GenBank/DDBJ databases">
        <title>Complete genome sequence of Alicycliphilus denitrificans DP3.</title>
        <authorList>
            <person name="Chen X."/>
        </authorList>
    </citation>
    <scope>NUCLEOTIDE SEQUENCE [LARGE SCALE GENOMIC DNA]</scope>
    <source>
        <strain evidence="1 2">DP3</strain>
    </source>
</reference>
<dbReference type="Proteomes" id="UP000500755">
    <property type="component" value="Chromosome"/>
</dbReference>
<protein>
    <submittedName>
        <fullName evidence="1">Uncharacterized protein</fullName>
    </submittedName>
</protein>
<dbReference type="AlphaFoldDB" id="A0A858ZZ58"/>
<dbReference type="EMBL" id="CP051298">
    <property type="protein sequence ID" value="QKD45974.1"/>
    <property type="molecule type" value="Genomic_DNA"/>
</dbReference>